<dbReference type="AlphaFoldDB" id="A0A7N0TZX2"/>
<sequence length="100" mass="10837">MTVKLIVEENVGKFVAAVMKSSGGKIGCCGEAWSHGDSCSAQLRFQICRSYLSGGSKLPTCWTGLYIRPQVGCWEAKALAWLGSVCCRRDGGHGQAHEEW</sequence>
<name>A0A7N0TZX2_KALFE</name>
<organism evidence="1 2">
    <name type="scientific">Kalanchoe fedtschenkoi</name>
    <name type="common">Lavender scallops</name>
    <name type="synonym">South American air plant</name>
    <dbReference type="NCBI Taxonomy" id="63787"/>
    <lineage>
        <taxon>Eukaryota</taxon>
        <taxon>Viridiplantae</taxon>
        <taxon>Streptophyta</taxon>
        <taxon>Embryophyta</taxon>
        <taxon>Tracheophyta</taxon>
        <taxon>Spermatophyta</taxon>
        <taxon>Magnoliopsida</taxon>
        <taxon>eudicotyledons</taxon>
        <taxon>Gunneridae</taxon>
        <taxon>Pentapetalae</taxon>
        <taxon>Saxifragales</taxon>
        <taxon>Crassulaceae</taxon>
        <taxon>Kalanchoe</taxon>
    </lineage>
</organism>
<dbReference type="Gramene" id="Kaladp0048s0877.1.v1.1">
    <property type="protein sequence ID" value="Kaladp0048s0877.1.v1.1.CDS.1"/>
    <property type="gene ID" value="Kaladp0048s0877.v1.1"/>
</dbReference>
<evidence type="ECO:0000313" key="1">
    <source>
        <dbReference type="EnsemblPlants" id="Kaladp0048s0877.1.v1.1.CDS.1"/>
    </source>
</evidence>
<reference evidence="1" key="1">
    <citation type="submission" date="2021-01" db="UniProtKB">
        <authorList>
            <consortium name="EnsemblPlants"/>
        </authorList>
    </citation>
    <scope>IDENTIFICATION</scope>
</reference>
<evidence type="ECO:0000313" key="2">
    <source>
        <dbReference type="Proteomes" id="UP000594263"/>
    </source>
</evidence>
<keyword evidence="2" id="KW-1185">Reference proteome</keyword>
<dbReference type="Proteomes" id="UP000594263">
    <property type="component" value="Unplaced"/>
</dbReference>
<protein>
    <submittedName>
        <fullName evidence="1">Uncharacterized protein</fullName>
    </submittedName>
</protein>
<dbReference type="EnsemblPlants" id="Kaladp0048s0877.1.v1.1">
    <property type="protein sequence ID" value="Kaladp0048s0877.1.v1.1.CDS.1"/>
    <property type="gene ID" value="Kaladp0048s0877.v1.1"/>
</dbReference>
<proteinExistence type="predicted"/>
<accession>A0A7N0TZX2</accession>